<accession>A0A3E1NW17</accession>
<dbReference type="RefSeq" id="WP_116856193.1">
    <property type="nucleotide sequence ID" value="NZ_QTJV01000010.1"/>
</dbReference>
<feature type="chain" id="PRO_5017829563" evidence="1">
    <location>
        <begin position="23"/>
        <end position="425"/>
    </location>
</feature>
<feature type="signal peptide" evidence="1">
    <location>
        <begin position="1"/>
        <end position="22"/>
    </location>
</feature>
<organism evidence="2 3">
    <name type="scientific">Chitinophaga silvisoli</name>
    <dbReference type="NCBI Taxonomy" id="2291814"/>
    <lineage>
        <taxon>Bacteria</taxon>
        <taxon>Pseudomonadati</taxon>
        <taxon>Bacteroidota</taxon>
        <taxon>Chitinophagia</taxon>
        <taxon>Chitinophagales</taxon>
        <taxon>Chitinophagaceae</taxon>
        <taxon>Chitinophaga</taxon>
    </lineage>
</organism>
<keyword evidence="1" id="KW-0732">Signal</keyword>
<comment type="caution">
    <text evidence="2">The sequence shown here is derived from an EMBL/GenBank/DDBJ whole genome shotgun (WGS) entry which is preliminary data.</text>
</comment>
<dbReference type="EMBL" id="QTJV01000010">
    <property type="protein sequence ID" value="RFM32107.1"/>
    <property type="molecule type" value="Genomic_DNA"/>
</dbReference>
<dbReference type="OrthoDB" id="639821at2"/>
<evidence type="ECO:0000313" key="3">
    <source>
        <dbReference type="Proteomes" id="UP000261174"/>
    </source>
</evidence>
<sequence>MYKLRAPICIWLFILCSLQAVGQGDKWTGTWHMDYAPTGSSTISMEFQISEPTNKMLYPALLTVKYGSFSGAYEVLLCKKNDHELGIGRNKYPISETPFKIGAWMLYLNGTLDFKPNGIAVERMWINSFELYMQGFYHDDEIYAMMKDYLRELLSKKPILLKKKDNIPWKSPDTQRMVHPEGDSIYFGVYDKITVTDSIIPVFIRDEDVDDKDTVSFVHNGKTLLNKEYVSPGGSLFQVKLDTGMNILGFFADNYGRLPPNTGSFRIKTDSLAAVYDFRDKSNFYSTFLVAQVYRKALPQQPVPPTPPVDKRVTERRNNLLDQISVSTGEVELELWDDAAEDGDSISIRLNDKFIVSGFPVLKRRQKLSVTLQPGENRMILLADNLGSIPPNTAVMKITAGKIRKYVRIKTDLKQNNLLVINYTP</sequence>
<proteinExistence type="predicted"/>
<dbReference type="AlphaFoldDB" id="A0A3E1NW17"/>
<evidence type="ECO:0000256" key="1">
    <source>
        <dbReference type="SAM" id="SignalP"/>
    </source>
</evidence>
<keyword evidence="3" id="KW-1185">Reference proteome</keyword>
<gene>
    <name evidence="2" type="ORF">DXN04_25310</name>
</gene>
<evidence type="ECO:0000313" key="2">
    <source>
        <dbReference type="EMBL" id="RFM32107.1"/>
    </source>
</evidence>
<protein>
    <submittedName>
        <fullName evidence="2">Uncharacterized protein</fullName>
    </submittedName>
</protein>
<dbReference type="Proteomes" id="UP000261174">
    <property type="component" value="Unassembled WGS sequence"/>
</dbReference>
<name>A0A3E1NW17_9BACT</name>
<reference evidence="2 3" key="1">
    <citation type="submission" date="2018-08" db="EMBL/GenBank/DDBJ databases">
        <title>Chitinophaga sp. K20C18050901, a novel bacterium isolated from forest soil.</title>
        <authorList>
            <person name="Wang C."/>
        </authorList>
    </citation>
    <scope>NUCLEOTIDE SEQUENCE [LARGE SCALE GENOMIC DNA]</scope>
    <source>
        <strain evidence="2 3">K20C18050901</strain>
    </source>
</reference>